<evidence type="ECO:0000256" key="6">
    <source>
        <dbReference type="ARBA" id="ARBA00023040"/>
    </source>
</evidence>
<dbReference type="PRINTS" id="PR01176">
    <property type="entry name" value="GABABRECEPTR"/>
</dbReference>
<feature type="region of interest" description="Disordered" evidence="12">
    <location>
        <begin position="330"/>
        <end position="382"/>
    </location>
</feature>
<keyword evidence="8" id="KW-0675">Receptor</keyword>
<dbReference type="PROSITE" id="PS50259">
    <property type="entry name" value="G_PROTEIN_RECEP_F3_4"/>
    <property type="match status" value="1"/>
</dbReference>
<evidence type="ECO:0000256" key="5">
    <source>
        <dbReference type="ARBA" id="ARBA00022989"/>
    </source>
</evidence>
<feature type="compositionally biased region" description="Polar residues" evidence="12">
    <location>
        <begin position="277"/>
        <end position="288"/>
    </location>
</feature>
<evidence type="ECO:0000313" key="16">
    <source>
        <dbReference type="Proteomes" id="UP001152803"/>
    </source>
</evidence>
<evidence type="ECO:0000256" key="4">
    <source>
        <dbReference type="ARBA" id="ARBA00022692"/>
    </source>
</evidence>
<dbReference type="GO" id="GO:0007214">
    <property type="term" value="P:gamma-aminobutyric acid signaling pathway"/>
    <property type="evidence" value="ECO:0007669"/>
    <property type="project" value="TreeGrafter"/>
</dbReference>
<evidence type="ECO:0000256" key="11">
    <source>
        <dbReference type="SAM" id="Coils"/>
    </source>
</evidence>
<keyword evidence="5 13" id="KW-1133">Transmembrane helix</keyword>
<evidence type="ECO:0000259" key="14">
    <source>
        <dbReference type="PROSITE" id="PS50259"/>
    </source>
</evidence>
<dbReference type="Gene3D" id="3.40.50.2300">
    <property type="match status" value="1"/>
</dbReference>
<dbReference type="GO" id="GO:0038039">
    <property type="term" value="C:G protein-coupled receptor heterodimeric complex"/>
    <property type="evidence" value="ECO:0007669"/>
    <property type="project" value="TreeGrafter"/>
</dbReference>
<keyword evidence="7 13" id="KW-0472">Membrane</keyword>
<feature type="transmembrane region" description="Helical" evidence="13">
    <location>
        <begin position="157"/>
        <end position="180"/>
    </location>
</feature>
<comment type="caution">
    <text evidence="15">The sequence shown here is derived from an EMBL/GenBank/DDBJ whole genome shotgun (WGS) entry which is preliminary data.</text>
</comment>
<evidence type="ECO:0000256" key="7">
    <source>
        <dbReference type="ARBA" id="ARBA00023136"/>
    </source>
</evidence>
<evidence type="ECO:0000256" key="10">
    <source>
        <dbReference type="ARBA" id="ARBA00023224"/>
    </source>
</evidence>
<keyword evidence="9" id="KW-0325">Glycoprotein</keyword>
<evidence type="ECO:0000313" key="15">
    <source>
        <dbReference type="EMBL" id="KAJ8288170.1"/>
    </source>
</evidence>
<dbReference type="PANTHER" id="PTHR10519:SF74">
    <property type="entry name" value="GAMMA-AMINOBUTYRIC ACID TYPE B RECEPTOR SUBUNIT 2"/>
    <property type="match status" value="1"/>
</dbReference>
<keyword evidence="6" id="KW-0297">G-protein coupled receptor</keyword>
<dbReference type="InterPro" id="IPR017978">
    <property type="entry name" value="GPCR_3_C"/>
</dbReference>
<feature type="compositionally biased region" description="Basic and acidic residues" evidence="12">
    <location>
        <begin position="346"/>
        <end position="365"/>
    </location>
</feature>
<dbReference type="InterPro" id="IPR041689">
    <property type="entry name" value="GBR2_CC"/>
</dbReference>
<comment type="similarity">
    <text evidence="2">Belongs to the G-protein coupled receptor 3 family. GABA-B receptor subfamily.</text>
</comment>
<protein>
    <recommendedName>
        <fullName evidence="14">G-protein coupled receptors family 3 profile domain-containing protein</fullName>
    </recommendedName>
</protein>
<feature type="region of interest" description="Disordered" evidence="12">
    <location>
        <begin position="413"/>
        <end position="432"/>
    </location>
</feature>
<evidence type="ECO:0000256" key="9">
    <source>
        <dbReference type="ARBA" id="ARBA00023180"/>
    </source>
</evidence>
<dbReference type="Pfam" id="PF18455">
    <property type="entry name" value="GBR2_CC"/>
    <property type="match status" value="1"/>
</dbReference>
<dbReference type="InterPro" id="IPR002455">
    <property type="entry name" value="GPCR3_GABA-B"/>
</dbReference>
<dbReference type="InterPro" id="IPR017979">
    <property type="entry name" value="GPCR_3_CS"/>
</dbReference>
<reference evidence="15" key="1">
    <citation type="journal article" date="2023" name="Science">
        <title>Genome structures resolve the early diversification of teleost fishes.</title>
        <authorList>
            <person name="Parey E."/>
            <person name="Louis A."/>
            <person name="Montfort J."/>
            <person name="Bouchez O."/>
            <person name="Roques C."/>
            <person name="Iampietro C."/>
            <person name="Lluch J."/>
            <person name="Castinel A."/>
            <person name="Donnadieu C."/>
            <person name="Desvignes T."/>
            <person name="Floi Bucao C."/>
            <person name="Jouanno E."/>
            <person name="Wen M."/>
            <person name="Mejri S."/>
            <person name="Dirks R."/>
            <person name="Jansen H."/>
            <person name="Henkel C."/>
            <person name="Chen W.J."/>
            <person name="Zahm M."/>
            <person name="Cabau C."/>
            <person name="Klopp C."/>
            <person name="Thompson A.W."/>
            <person name="Robinson-Rechavi M."/>
            <person name="Braasch I."/>
            <person name="Lecointre G."/>
            <person name="Bobe J."/>
            <person name="Postlethwait J.H."/>
            <person name="Berthelot C."/>
            <person name="Roest Crollius H."/>
            <person name="Guiguen Y."/>
        </authorList>
    </citation>
    <scope>NUCLEOTIDE SEQUENCE</scope>
    <source>
        <strain evidence="15">Concon-B</strain>
    </source>
</reference>
<proteinExistence type="inferred from homology"/>
<evidence type="ECO:0000256" key="13">
    <source>
        <dbReference type="SAM" id="Phobius"/>
    </source>
</evidence>
<keyword evidence="10" id="KW-0807">Transducer</keyword>
<dbReference type="AlphaFoldDB" id="A0A9Q1E211"/>
<dbReference type="Pfam" id="PF00003">
    <property type="entry name" value="7tm_3"/>
    <property type="match status" value="1"/>
</dbReference>
<name>A0A9Q1E211_CONCO</name>
<organism evidence="15 16">
    <name type="scientific">Conger conger</name>
    <name type="common">Conger eel</name>
    <name type="synonym">Muraena conger</name>
    <dbReference type="NCBI Taxonomy" id="82655"/>
    <lineage>
        <taxon>Eukaryota</taxon>
        <taxon>Metazoa</taxon>
        <taxon>Chordata</taxon>
        <taxon>Craniata</taxon>
        <taxon>Vertebrata</taxon>
        <taxon>Euteleostomi</taxon>
        <taxon>Actinopterygii</taxon>
        <taxon>Neopterygii</taxon>
        <taxon>Teleostei</taxon>
        <taxon>Anguilliformes</taxon>
        <taxon>Congridae</taxon>
        <taxon>Conger</taxon>
    </lineage>
</organism>
<feature type="compositionally biased region" description="Low complexity" evidence="12">
    <location>
        <begin position="415"/>
        <end position="424"/>
    </location>
</feature>
<keyword evidence="4 13" id="KW-0812">Transmembrane</keyword>
<dbReference type="OrthoDB" id="2150267at2759"/>
<accession>A0A9Q1E211</accession>
<evidence type="ECO:0000256" key="8">
    <source>
        <dbReference type="ARBA" id="ARBA00023170"/>
    </source>
</evidence>
<dbReference type="PANTHER" id="PTHR10519">
    <property type="entry name" value="GABA-B RECEPTOR"/>
    <property type="match status" value="1"/>
</dbReference>
<feature type="domain" description="G-protein coupled receptors family 3 profile" evidence="14">
    <location>
        <begin position="103"/>
        <end position="267"/>
    </location>
</feature>
<evidence type="ECO:0000256" key="12">
    <source>
        <dbReference type="SAM" id="MobiDB-lite"/>
    </source>
</evidence>
<feature type="transmembrane region" description="Helical" evidence="13">
    <location>
        <begin position="222"/>
        <end position="245"/>
    </location>
</feature>
<evidence type="ECO:0000256" key="1">
    <source>
        <dbReference type="ARBA" id="ARBA00004651"/>
    </source>
</evidence>
<dbReference type="PRINTS" id="PR01178">
    <property type="entry name" value="GABAB2RECPTR"/>
</dbReference>
<feature type="region of interest" description="Disordered" evidence="12">
    <location>
        <begin position="265"/>
        <end position="288"/>
    </location>
</feature>
<evidence type="ECO:0000256" key="3">
    <source>
        <dbReference type="ARBA" id="ARBA00022475"/>
    </source>
</evidence>
<gene>
    <name evidence="15" type="ORF">COCON_G00008290</name>
</gene>
<dbReference type="GO" id="GO:0004965">
    <property type="term" value="F:G protein-coupled GABA receptor activity"/>
    <property type="evidence" value="ECO:0007669"/>
    <property type="project" value="InterPro"/>
</dbReference>
<keyword evidence="3" id="KW-1003">Cell membrane</keyword>
<dbReference type="SUPFAM" id="SSF53822">
    <property type="entry name" value="Periplasmic binding protein-like I"/>
    <property type="match status" value="1"/>
</dbReference>
<feature type="compositionally biased region" description="Polar residues" evidence="12">
    <location>
        <begin position="330"/>
        <end position="345"/>
    </location>
</feature>
<dbReference type="InterPro" id="IPR002457">
    <property type="entry name" value="GPCR_3_GABA_rcpt_B2"/>
</dbReference>
<feature type="coiled-coil region" evidence="11">
    <location>
        <begin position="292"/>
        <end position="319"/>
    </location>
</feature>
<sequence length="441" mass="49640">MKELSFAATTPVLADKKKYPNFFRTVPSDNAVNPAVVKFLNHYNWTRVGTLTQDVQRFSEVRNDLTSELEKADIQIADTQSFSNDPCVNVKNLKIIKDQKLLIIVGGMLLIDLCILICWQIVDPLKRTVEEYSLEADPHGRDMAIRPFLEHCENMHMTIWLGIVYAYKGLLMLFGCFLAWETRNVSIPALNDSKYIGMSVYNVGIMCIIGAAVSFLTRDQPNVQFCIVALVIIFCSTITLCLVFVPKLLTMRTNPDAATQNRRLQFTQNQKKEDSKTSTSVASVNQASTSRLDSLQANNHQLRMRITELDKALEEVTMQLQDTPEKTPYISQNQYQDTNSTLSTRNLRDSKEEDRSMLKNHHEQKWGSVDPSRTNRGPLEDINSPEHIQRRLSLQLPILHHAYLPSIGGVDASCSSPPGSPLGSPRHRGAPLSYGVMVSGL</sequence>
<feature type="transmembrane region" description="Helical" evidence="13">
    <location>
        <begin position="200"/>
        <end position="216"/>
    </location>
</feature>
<comment type="subcellular location">
    <subcellularLocation>
        <location evidence="1">Cell membrane</location>
        <topology evidence="1">Multi-pass membrane protein</topology>
    </subcellularLocation>
</comment>
<feature type="transmembrane region" description="Helical" evidence="13">
    <location>
        <begin position="101"/>
        <end position="122"/>
    </location>
</feature>
<keyword evidence="11" id="KW-0175">Coiled coil</keyword>
<evidence type="ECO:0000256" key="2">
    <source>
        <dbReference type="ARBA" id="ARBA00008991"/>
    </source>
</evidence>
<dbReference type="InterPro" id="IPR028082">
    <property type="entry name" value="Peripla_BP_I"/>
</dbReference>
<dbReference type="Proteomes" id="UP001152803">
    <property type="component" value="Unassembled WGS sequence"/>
</dbReference>
<dbReference type="PROSITE" id="PS00981">
    <property type="entry name" value="G_PROTEIN_RECEP_F3_3"/>
    <property type="match status" value="1"/>
</dbReference>
<keyword evidence="16" id="KW-1185">Reference proteome</keyword>
<dbReference type="EMBL" id="JAFJMO010000001">
    <property type="protein sequence ID" value="KAJ8288170.1"/>
    <property type="molecule type" value="Genomic_DNA"/>
</dbReference>